<keyword evidence="2" id="KW-0812">Transmembrane</keyword>
<dbReference type="AlphaFoldDB" id="A0A6N4RFB3"/>
<comment type="caution">
    <text evidence="3">The sequence shown here is derived from an EMBL/GenBank/DDBJ whole genome shotgun (WGS) entry which is preliminary data.</text>
</comment>
<evidence type="ECO:0000256" key="2">
    <source>
        <dbReference type="SAM" id="Phobius"/>
    </source>
</evidence>
<keyword evidence="2" id="KW-0472">Membrane</keyword>
<keyword evidence="2" id="KW-1133">Transmembrane helix</keyword>
<feature type="transmembrane region" description="Helical" evidence="2">
    <location>
        <begin position="624"/>
        <end position="644"/>
    </location>
</feature>
<feature type="compositionally biased region" description="Polar residues" evidence="1">
    <location>
        <begin position="1"/>
        <end position="15"/>
    </location>
</feature>
<organism evidence="3 4">
    <name type="scientific">Blastochloris viridis</name>
    <name type="common">Rhodopseudomonas viridis</name>
    <dbReference type="NCBI Taxonomy" id="1079"/>
    <lineage>
        <taxon>Bacteria</taxon>
        <taxon>Pseudomonadati</taxon>
        <taxon>Pseudomonadota</taxon>
        <taxon>Alphaproteobacteria</taxon>
        <taxon>Hyphomicrobiales</taxon>
        <taxon>Blastochloridaceae</taxon>
        <taxon>Blastochloris</taxon>
    </lineage>
</organism>
<dbReference type="EMBL" id="VAFM01000001">
    <property type="protein sequence ID" value="TKW61818.1"/>
    <property type="molecule type" value="Genomic_DNA"/>
</dbReference>
<evidence type="ECO:0000313" key="4">
    <source>
        <dbReference type="Proteomes" id="UP000320948"/>
    </source>
</evidence>
<evidence type="ECO:0000256" key="1">
    <source>
        <dbReference type="SAM" id="MobiDB-lite"/>
    </source>
</evidence>
<name>A0A6N4RFB3_BLAVI</name>
<feature type="region of interest" description="Disordered" evidence="1">
    <location>
        <begin position="1"/>
        <end position="37"/>
    </location>
</feature>
<dbReference type="Proteomes" id="UP000320948">
    <property type="component" value="Unassembled WGS sequence"/>
</dbReference>
<evidence type="ECO:0000313" key="3">
    <source>
        <dbReference type="EMBL" id="TKW61818.1"/>
    </source>
</evidence>
<reference evidence="3 4" key="1">
    <citation type="journal article" date="2017" name="Nat. Commun.">
        <title>In situ click chemistry generation of cyclooxygenase-2 inhibitors.</title>
        <authorList>
            <person name="Bhardwaj A."/>
            <person name="Kaur J."/>
            <person name="Wuest M."/>
            <person name="Wuest F."/>
        </authorList>
    </citation>
    <scope>NUCLEOTIDE SEQUENCE [LARGE SCALE GENOMIC DNA]</scope>
    <source>
        <strain evidence="3">S2_018_000_R2_106</strain>
    </source>
</reference>
<accession>A0A6N4RFB3</accession>
<protein>
    <submittedName>
        <fullName evidence="3">Uncharacterized protein</fullName>
    </submittedName>
</protein>
<feature type="compositionally biased region" description="Basic and acidic residues" evidence="1">
    <location>
        <begin position="16"/>
        <end position="25"/>
    </location>
</feature>
<sequence length="670" mass="74299">MSTSLRHAISSFTEQLQHRQQERRTQRIATTRAEQEDANTMAPIPLSPDVRAFFNHVAHSVQLDRQRYNLAVSLSTGEAAIPTPDSTPLPAEASPLGLPETAEHMEASALALASVSPGPHLHALWDEWSRYEHILPGAEDSLANGRNPCSSLLLTELNKLTQDTSAKPAMAVSLIGKIKQSVQAFLDGRTNDTVTLLKNALHTDPHNHSILMSLSQISYWLATKGVQNVLPEARDYAQRSTIYSEKQTPAQMAFYQYTAIVTESAFGHERTLEWLRDSGLLDTDHFSDSTGGLLAERGIYLRAWYLLSLIPVELWQETDFRRLRNLVTKVIGGATVYLMWFRTPLLTAASMGKDVPELEDIERLVHSAYRLHTSHSAAFHQISPQVGDKPWLLRVRFLSTVKSVISIPQFDQAALHFALDGQSWDENVTPDPELRAMTGLRELTYWRLWCLVLTPFKDIRQPYLLPAEETASDLSLLASCEELLTTLANTERNLIKAHLWDDLKPWLVRWQLDHLLAASTGSNKPRTRFAPSLPPYTSLYRVWQDPPISSLLPSEIIAENARRGAFASFFEITAALEGANRLINDPVHGLLASQKRALAAANRYNPKKFKTVAQEFGSSGSGGILLLLMPVGILGLIAAVITFSANWGQALGLILALAGVAGVVAINLKK</sequence>
<proteinExistence type="predicted"/>
<feature type="transmembrane region" description="Helical" evidence="2">
    <location>
        <begin position="650"/>
        <end position="668"/>
    </location>
</feature>
<gene>
    <name evidence="3" type="ORF">DI628_04150</name>
</gene>